<dbReference type="Gene3D" id="2.60.40.2420">
    <property type="match status" value="1"/>
</dbReference>
<sequence length="135" mass="14869">MWFHRFFSVVFTALPVVLSNGSHAMPQIAIAEILITQTEHRTIVSDEIKVMKSGTFAIELVVEKSGASGNAKTKQRNSMNAVAGHAYHNSWIALTLHEGDRVKATLKLLQNDAILVSKTRALIFRSGALEDENPL</sequence>
<keyword evidence="3" id="KW-1185">Reference proteome</keyword>
<evidence type="ECO:0000256" key="1">
    <source>
        <dbReference type="SAM" id="SignalP"/>
    </source>
</evidence>
<dbReference type="RefSeq" id="WP_101533561.1">
    <property type="nucleotide sequence ID" value="NZ_PKUQ01000016.1"/>
</dbReference>
<dbReference type="AlphaFoldDB" id="A0A2N5XSR8"/>
<dbReference type="Proteomes" id="UP000234881">
    <property type="component" value="Unassembled WGS sequence"/>
</dbReference>
<feature type="signal peptide" evidence="1">
    <location>
        <begin position="1"/>
        <end position="24"/>
    </location>
</feature>
<gene>
    <name evidence="2" type="ORF">C0081_09525</name>
</gene>
<evidence type="ECO:0000313" key="2">
    <source>
        <dbReference type="EMBL" id="PLW77544.1"/>
    </source>
</evidence>
<name>A0A2N5XSR8_9HYPH</name>
<protein>
    <submittedName>
        <fullName evidence="2">Uncharacterized protein</fullName>
    </submittedName>
</protein>
<organism evidence="2 3">
    <name type="scientific">Cohaesibacter celericrescens</name>
    <dbReference type="NCBI Taxonomy" id="2067669"/>
    <lineage>
        <taxon>Bacteria</taxon>
        <taxon>Pseudomonadati</taxon>
        <taxon>Pseudomonadota</taxon>
        <taxon>Alphaproteobacteria</taxon>
        <taxon>Hyphomicrobiales</taxon>
        <taxon>Cohaesibacteraceae</taxon>
    </lineage>
</organism>
<proteinExistence type="predicted"/>
<dbReference type="EMBL" id="PKUQ01000016">
    <property type="protein sequence ID" value="PLW77544.1"/>
    <property type="molecule type" value="Genomic_DNA"/>
</dbReference>
<accession>A0A2N5XSR8</accession>
<evidence type="ECO:0000313" key="3">
    <source>
        <dbReference type="Proteomes" id="UP000234881"/>
    </source>
</evidence>
<feature type="chain" id="PRO_5014762816" evidence="1">
    <location>
        <begin position="25"/>
        <end position="135"/>
    </location>
</feature>
<keyword evidence="1" id="KW-0732">Signal</keyword>
<comment type="caution">
    <text evidence="2">The sequence shown here is derived from an EMBL/GenBank/DDBJ whole genome shotgun (WGS) entry which is preliminary data.</text>
</comment>
<dbReference type="InterPro" id="IPR053722">
    <property type="entry name" value="Curli_assembly_CsgC/AgfC"/>
</dbReference>
<reference evidence="2 3" key="1">
    <citation type="submission" date="2018-01" db="EMBL/GenBank/DDBJ databases">
        <title>The draft genome sequence of Cohaesibacter sp. H1304.</title>
        <authorList>
            <person name="Wang N.-N."/>
            <person name="Du Z.-J."/>
        </authorList>
    </citation>
    <scope>NUCLEOTIDE SEQUENCE [LARGE SCALE GENOMIC DNA]</scope>
    <source>
        <strain evidence="2 3">H1304</strain>
    </source>
</reference>